<evidence type="ECO:0000313" key="2">
    <source>
        <dbReference type="WBParaSite" id="Pan_g8763.t1"/>
    </source>
</evidence>
<dbReference type="WBParaSite" id="Pan_g8763.t1">
    <property type="protein sequence ID" value="Pan_g8763.t1"/>
    <property type="gene ID" value="Pan_g8763"/>
</dbReference>
<organism evidence="1 2">
    <name type="scientific">Panagrellus redivivus</name>
    <name type="common">Microworm</name>
    <dbReference type="NCBI Taxonomy" id="6233"/>
    <lineage>
        <taxon>Eukaryota</taxon>
        <taxon>Metazoa</taxon>
        <taxon>Ecdysozoa</taxon>
        <taxon>Nematoda</taxon>
        <taxon>Chromadorea</taxon>
        <taxon>Rhabditida</taxon>
        <taxon>Tylenchina</taxon>
        <taxon>Panagrolaimomorpha</taxon>
        <taxon>Panagrolaimoidea</taxon>
        <taxon>Panagrolaimidae</taxon>
        <taxon>Panagrellus</taxon>
    </lineage>
</organism>
<keyword evidence="1" id="KW-1185">Reference proteome</keyword>
<proteinExistence type="predicted"/>
<dbReference type="AlphaFoldDB" id="A0A7E5A1W3"/>
<dbReference type="Proteomes" id="UP000492821">
    <property type="component" value="Unassembled WGS sequence"/>
</dbReference>
<accession>A0A7E5A1W3</accession>
<protein>
    <submittedName>
        <fullName evidence="2">DNA primase small subunit</fullName>
    </submittedName>
</protein>
<reference evidence="1" key="1">
    <citation type="journal article" date="2013" name="Genetics">
        <title>The draft genome and transcriptome of Panagrellus redivivus are shaped by the harsh demands of a free-living lifestyle.</title>
        <authorList>
            <person name="Srinivasan J."/>
            <person name="Dillman A.R."/>
            <person name="Macchietto M.G."/>
            <person name="Heikkinen L."/>
            <person name="Lakso M."/>
            <person name="Fracchia K.M."/>
            <person name="Antoshechkin I."/>
            <person name="Mortazavi A."/>
            <person name="Wong G."/>
            <person name="Sternberg P.W."/>
        </authorList>
    </citation>
    <scope>NUCLEOTIDE SEQUENCE [LARGE SCALE GENOMIC DNA]</scope>
    <source>
        <strain evidence="1">MT8872</strain>
    </source>
</reference>
<sequence>MRKTQQPLTHFTAAVFEAFNLDIQRNVDPHHTSGFNEGMVTRHILRSATRHYINEYDGSATFRCWWQNQQKEPSNWAVLPQTQFHKVKETVAGLTSKYPQLENVIILKSIRIVADIVQVTDSPYYVKLRHGHSWCVVKPAFAFLFNNKPYLYGFNVHVSNPFANLRLQNDDTLDFLEKIKHFPKFCYILETDELEPADDEHHVYDCDNIVAYLFPLKLSNIDYLIEGTERVARL</sequence>
<reference evidence="2" key="2">
    <citation type="submission" date="2020-10" db="UniProtKB">
        <authorList>
            <consortium name="WormBaseParasite"/>
        </authorList>
    </citation>
    <scope>IDENTIFICATION</scope>
</reference>
<evidence type="ECO:0000313" key="1">
    <source>
        <dbReference type="Proteomes" id="UP000492821"/>
    </source>
</evidence>
<name>A0A7E5A1W3_PANRE</name>